<gene>
    <name evidence="10" type="ORF">NWFMUON74_57320</name>
</gene>
<feature type="domain" description="Nudix hydrolase" evidence="9">
    <location>
        <begin position="2692"/>
        <end position="2825"/>
    </location>
</feature>
<feature type="region of interest" description="Disordered" evidence="5">
    <location>
        <begin position="2204"/>
        <end position="2223"/>
    </location>
</feature>
<proteinExistence type="predicted"/>
<feature type="compositionally biased region" description="Polar residues" evidence="5">
    <location>
        <begin position="5327"/>
        <end position="5338"/>
    </location>
</feature>
<feature type="region of interest" description="Disordered" evidence="5">
    <location>
        <begin position="1707"/>
        <end position="1740"/>
    </location>
</feature>
<dbReference type="GO" id="GO:0006886">
    <property type="term" value="P:intracellular protein transport"/>
    <property type="evidence" value="ECO:0007669"/>
    <property type="project" value="InterPro"/>
</dbReference>
<protein>
    <recommendedName>
        <fullName evidence="12">SecA family profile domain-containing protein</fullName>
    </recommendedName>
</protein>
<feature type="region of interest" description="Disordered" evidence="5">
    <location>
        <begin position="7173"/>
        <end position="7240"/>
    </location>
</feature>
<feature type="region of interest" description="Disordered" evidence="5">
    <location>
        <begin position="2177"/>
        <end position="2196"/>
    </location>
</feature>
<feature type="region of interest" description="Disordered" evidence="5">
    <location>
        <begin position="6169"/>
        <end position="6218"/>
    </location>
</feature>
<feature type="region of interest" description="Disordered" evidence="5">
    <location>
        <begin position="6632"/>
        <end position="6683"/>
    </location>
</feature>
<dbReference type="InterPro" id="IPR010982">
    <property type="entry name" value="Lambda_DNA-bd_dom_sf"/>
</dbReference>
<dbReference type="Pfam" id="PF13560">
    <property type="entry name" value="HTH_31"/>
    <property type="match status" value="1"/>
</dbReference>
<keyword evidence="4" id="KW-0811">Translocation</keyword>
<dbReference type="InterPro" id="IPR010427">
    <property type="entry name" value="DUF1023"/>
</dbReference>
<dbReference type="SUPFAM" id="SSF55811">
    <property type="entry name" value="Nudix"/>
    <property type="match status" value="1"/>
</dbReference>
<evidence type="ECO:0000259" key="9">
    <source>
        <dbReference type="PROSITE" id="PS51462"/>
    </source>
</evidence>
<keyword evidence="1" id="KW-0472">Membrane</keyword>
<feature type="region of interest" description="Disordered" evidence="5">
    <location>
        <begin position="904"/>
        <end position="923"/>
    </location>
</feature>
<dbReference type="PROSITE" id="PS51196">
    <property type="entry name" value="SECA_MOTOR_DEAD"/>
    <property type="match status" value="1"/>
</dbReference>
<feature type="region of interest" description="Disordered" evidence="5">
    <location>
        <begin position="2450"/>
        <end position="2469"/>
    </location>
</feature>
<dbReference type="PROSITE" id="PS50943">
    <property type="entry name" value="HTH_CROC1"/>
    <property type="match status" value="3"/>
</dbReference>
<feature type="region of interest" description="Disordered" evidence="5">
    <location>
        <begin position="3539"/>
        <end position="3561"/>
    </location>
</feature>
<dbReference type="InterPro" id="IPR001387">
    <property type="entry name" value="Cro/C1-type_HTH"/>
</dbReference>
<dbReference type="SUPFAM" id="SSF46894">
    <property type="entry name" value="C-terminal effector domain of the bipartite response regulators"/>
    <property type="match status" value="1"/>
</dbReference>
<dbReference type="PROSITE" id="PS51462">
    <property type="entry name" value="NUDIX"/>
    <property type="match status" value="1"/>
</dbReference>
<dbReference type="InterPro" id="IPR036388">
    <property type="entry name" value="WH-like_DNA-bd_sf"/>
</dbReference>
<keyword evidence="2" id="KW-0963">Cytoplasm</keyword>
<feature type="compositionally biased region" description="Acidic residues" evidence="5">
    <location>
        <begin position="1294"/>
        <end position="1304"/>
    </location>
</feature>
<dbReference type="InterPro" id="IPR000792">
    <property type="entry name" value="Tscrpt_reg_LuxR_C"/>
</dbReference>
<dbReference type="SUPFAM" id="SSF52540">
    <property type="entry name" value="P-loop containing nucleoside triphosphate hydrolases"/>
    <property type="match status" value="1"/>
</dbReference>
<feature type="region of interest" description="Disordered" evidence="5">
    <location>
        <begin position="5936"/>
        <end position="5978"/>
    </location>
</feature>
<feature type="region of interest" description="Disordered" evidence="5">
    <location>
        <begin position="4521"/>
        <end position="4540"/>
    </location>
</feature>
<evidence type="ECO:0000259" key="8">
    <source>
        <dbReference type="PROSITE" id="PS51196"/>
    </source>
</evidence>
<dbReference type="GO" id="GO:0006605">
    <property type="term" value="P:protein targeting"/>
    <property type="evidence" value="ECO:0007669"/>
    <property type="project" value="InterPro"/>
</dbReference>
<feature type="region of interest" description="Disordered" evidence="5">
    <location>
        <begin position="2635"/>
        <end position="2679"/>
    </location>
</feature>
<dbReference type="PANTHER" id="PTHR30612">
    <property type="entry name" value="SECA INNER MEMBRANE COMPONENT OF SEC PROTEIN SECRETION SYSTEM"/>
    <property type="match status" value="1"/>
</dbReference>
<dbReference type="PROSITE" id="PS51194">
    <property type="entry name" value="HELICASE_CTER"/>
    <property type="match status" value="1"/>
</dbReference>
<dbReference type="GO" id="GO:0003677">
    <property type="term" value="F:DNA binding"/>
    <property type="evidence" value="ECO:0007669"/>
    <property type="project" value="InterPro"/>
</dbReference>
<dbReference type="Pfam" id="PF00293">
    <property type="entry name" value="NUDIX"/>
    <property type="match status" value="1"/>
</dbReference>
<feature type="domain" description="HTH cro/C1-type" evidence="6">
    <location>
        <begin position="7458"/>
        <end position="7515"/>
    </location>
</feature>
<dbReference type="Pfam" id="PF06259">
    <property type="entry name" value="Abhydrolase_8"/>
    <property type="match status" value="1"/>
</dbReference>
<evidence type="ECO:0008006" key="12">
    <source>
        <dbReference type="Google" id="ProtNLM"/>
    </source>
</evidence>
<evidence type="ECO:0000256" key="2">
    <source>
        <dbReference type="ARBA" id="ARBA00022490"/>
    </source>
</evidence>
<dbReference type="GO" id="GO:0006355">
    <property type="term" value="P:regulation of DNA-templated transcription"/>
    <property type="evidence" value="ECO:0007669"/>
    <property type="project" value="InterPro"/>
</dbReference>
<dbReference type="PANTHER" id="PTHR30612:SF0">
    <property type="entry name" value="CHLOROPLAST PROTEIN-TRANSPORTING ATPASE"/>
    <property type="match status" value="1"/>
</dbReference>
<dbReference type="Gene3D" id="1.10.10.10">
    <property type="entry name" value="Winged helix-like DNA-binding domain superfamily/Winged helix DNA-binding domain"/>
    <property type="match status" value="1"/>
</dbReference>
<feature type="compositionally biased region" description="Polar residues" evidence="5">
    <location>
        <begin position="7220"/>
        <end position="7233"/>
    </location>
</feature>
<accession>A0A7G1KS36</accession>
<dbReference type="Gene3D" id="3.40.50.300">
    <property type="entry name" value="P-loop containing nucleotide triphosphate hydrolases"/>
    <property type="match status" value="2"/>
</dbReference>
<dbReference type="Pfam" id="PF01381">
    <property type="entry name" value="HTH_3"/>
    <property type="match status" value="1"/>
</dbReference>
<reference evidence="10 11" key="1">
    <citation type="submission" date="2020-08" db="EMBL/GenBank/DDBJ databases">
        <title>Genome Sequencing of Nocardia wallacei strain FMUON74 and assembly.</title>
        <authorList>
            <person name="Toyokawa M."/>
            <person name="Uesaka K."/>
        </authorList>
    </citation>
    <scope>NUCLEOTIDE SEQUENCE [LARGE SCALE GENOMIC DNA]</scope>
    <source>
        <strain evidence="10 11">FMUON74</strain>
    </source>
</reference>
<dbReference type="InterPro" id="IPR016032">
    <property type="entry name" value="Sig_transdc_resp-reg_C-effctor"/>
</dbReference>
<evidence type="ECO:0000256" key="4">
    <source>
        <dbReference type="ARBA" id="ARBA00023010"/>
    </source>
</evidence>
<dbReference type="Gene3D" id="1.10.260.40">
    <property type="entry name" value="lambda repressor-like DNA-binding domains"/>
    <property type="match status" value="2"/>
</dbReference>
<evidence type="ECO:0000259" key="6">
    <source>
        <dbReference type="PROSITE" id="PS50943"/>
    </source>
</evidence>
<feature type="compositionally biased region" description="Basic and acidic residues" evidence="5">
    <location>
        <begin position="1330"/>
        <end position="1367"/>
    </location>
</feature>
<dbReference type="GO" id="GO:0005524">
    <property type="term" value="F:ATP binding"/>
    <property type="evidence" value="ECO:0007669"/>
    <property type="project" value="InterPro"/>
</dbReference>
<feature type="domain" description="Helicase C-terminal" evidence="7">
    <location>
        <begin position="1026"/>
        <end position="1192"/>
    </location>
</feature>
<dbReference type="Proteomes" id="UP000516173">
    <property type="component" value="Chromosome"/>
</dbReference>
<dbReference type="Gene3D" id="3.90.79.10">
    <property type="entry name" value="Nucleoside Triphosphate Pyrophosphohydrolase"/>
    <property type="match status" value="1"/>
</dbReference>
<evidence type="ECO:0000313" key="10">
    <source>
        <dbReference type="EMBL" id="BCK57960.1"/>
    </source>
</evidence>
<feature type="compositionally biased region" description="Gly residues" evidence="5">
    <location>
        <begin position="4015"/>
        <end position="4027"/>
    </location>
</feature>
<dbReference type="InterPro" id="IPR001650">
    <property type="entry name" value="Helicase_C-like"/>
</dbReference>
<dbReference type="InterPro" id="IPR014018">
    <property type="entry name" value="SecA_motor_DEAD"/>
</dbReference>
<feature type="region of interest" description="Disordered" evidence="5">
    <location>
        <begin position="1830"/>
        <end position="1876"/>
    </location>
</feature>
<feature type="region of interest" description="Disordered" evidence="5">
    <location>
        <begin position="1290"/>
        <end position="1373"/>
    </location>
</feature>
<feature type="region of interest" description="Disordered" evidence="5">
    <location>
        <begin position="4002"/>
        <end position="4033"/>
    </location>
</feature>
<dbReference type="SMART" id="SM00530">
    <property type="entry name" value="HTH_XRE"/>
    <property type="match status" value="6"/>
</dbReference>
<dbReference type="EMBL" id="AP023396">
    <property type="protein sequence ID" value="BCK57960.1"/>
    <property type="molecule type" value="Genomic_DNA"/>
</dbReference>
<keyword evidence="3" id="KW-0653">Protein transport</keyword>
<dbReference type="InterPro" id="IPR000086">
    <property type="entry name" value="NUDIX_hydrolase_dom"/>
</dbReference>
<dbReference type="CDD" id="cd00093">
    <property type="entry name" value="HTH_XRE"/>
    <property type="match status" value="3"/>
</dbReference>
<feature type="compositionally biased region" description="Basic and acidic residues" evidence="5">
    <location>
        <begin position="7196"/>
        <end position="7215"/>
    </location>
</feature>
<name>A0A7G1KS36_9NOCA</name>
<feature type="domain" description="HTH cro/C1-type" evidence="6">
    <location>
        <begin position="2479"/>
        <end position="2533"/>
    </location>
</feature>
<evidence type="ECO:0000259" key="7">
    <source>
        <dbReference type="PROSITE" id="PS51194"/>
    </source>
</evidence>
<dbReference type="InterPro" id="IPR000185">
    <property type="entry name" value="SecA"/>
</dbReference>
<feature type="region of interest" description="Disordered" evidence="5">
    <location>
        <begin position="7048"/>
        <end position="7068"/>
    </location>
</feature>
<dbReference type="Gene3D" id="3.90.1440.10">
    <property type="entry name" value="SecA, preprotein cross-linking domain"/>
    <property type="match status" value="1"/>
</dbReference>
<dbReference type="SMART" id="SM00421">
    <property type="entry name" value="HTH_LUXR"/>
    <property type="match status" value="1"/>
</dbReference>
<feature type="compositionally biased region" description="Basic and acidic residues" evidence="5">
    <location>
        <begin position="1853"/>
        <end position="1864"/>
    </location>
</feature>
<feature type="region of interest" description="Disordered" evidence="5">
    <location>
        <begin position="375"/>
        <end position="585"/>
    </location>
</feature>
<keyword evidence="3" id="KW-0813">Transport</keyword>
<dbReference type="InterPro" id="IPR015797">
    <property type="entry name" value="NUDIX_hydrolase-like_dom_sf"/>
</dbReference>
<evidence type="ECO:0000256" key="5">
    <source>
        <dbReference type="SAM" id="MobiDB-lite"/>
    </source>
</evidence>
<evidence type="ECO:0000313" key="11">
    <source>
        <dbReference type="Proteomes" id="UP000516173"/>
    </source>
</evidence>
<feature type="compositionally biased region" description="Basic and acidic residues" evidence="5">
    <location>
        <begin position="1724"/>
        <end position="1740"/>
    </location>
</feature>
<feature type="region of interest" description="Disordered" evidence="5">
    <location>
        <begin position="5324"/>
        <end position="5349"/>
    </location>
</feature>
<keyword evidence="11" id="KW-1185">Reference proteome</keyword>
<dbReference type="SUPFAM" id="SSF47413">
    <property type="entry name" value="lambda repressor-like DNA-binding domains"/>
    <property type="match status" value="3"/>
</dbReference>
<feature type="domain" description="SecA family profile" evidence="8">
    <location>
        <begin position="558"/>
        <end position="1193"/>
    </location>
</feature>
<evidence type="ECO:0000256" key="1">
    <source>
        <dbReference type="ARBA" id="ARBA00022475"/>
    </source>
</evidence>
<evidence type="ECO:0000256" key="3">
    <source>
        <dbReference type="ARBA" id="ARBA00022927"/>
    </source>
</evidence>
<organism evidence="10 11">
    <name type="scientific">Nocardia wallacei</name>
    <dbReference type="NCBI Taxonomy" id="480035"/>
    <lineage>
        <taxon>Bacteria</taxon>
        <taxon>Bacillati</taxon>
        <taxon>Actinomycetota</taxon>
        <taxon>Actinomycetes</taxon>
        <taxon>Mycobacteriales</taxon>
        <taxon>Nocardiaceae</taxon>
        <taxon>Nocardia</taxon>
    </lineage>
</organism>
<sequence>MPVGDVISLNPVVQVREAFESLPDLVRRPIEMVVFGGDLPRADISRMRELAAELRARAAALQEHAHDAGNLLAQQDSIGAFADELREMLHIHQDGAGKLGQQALTLADQADGAANDAEKTLCVMFVFGIELGWRIIRMLAAASAAGPAGQAAAAPAVEATLVQGRAEVQLMRAGLKDAYGRLGANTAAKLSALGPASFAMTAGRAAVLPVAVDGGVQLLQVAEGYRNMSPIGENRENPTGFDTTSVLVAGAAGAAGAAGGQLAAKFAPKVLPRMETSRTLAGLVHGTAGAAAGLTAAAMITGWPEDFDHVLAPMLNGAFAGSVHAQPGAHARSGFGAEPVIDGSEMFTRPDLPPAGPSVKISAESRQAWETARKAWNTGPDKVIAGGASAPPRSPANNGTALGASHGTPRVAAGAETAAPPRVGATSTHTPAAPEHRPADGESAPTGRRTQHANRPSGEERGFAAADGPPANHRPGDENTSTTTERGTPADHRAAENTSTTTDAAPANHRTDDNTSATTEDGTPANHRADDNTSPTAEDGTGSYRSGEESPGSIAEDGTAAGERGGGETHGSTPEDGTGPGSRDQAEEVLADFHARSGEQVPEALKLSNLSDEVLQAGLFHSDARESLIAGMEIIRRGTVDGAPGGMVLRGPQLEGGFEMARRPVQMLPGQGKTLMFMSYSLQQAVRHGSVLLVTTADGLAHREYTEYKRVLSRYGIDVLRADQNTGFGAVTPGRPAIVVATGETVGHLCNAGHTPPRRAVIDEMDAIVDRGERTFIRSEMSAAEAPEPTVREVLAAHDFLADALATGRLSHEDFGLKQIAEEVDVHLPDGTFEVGTEYWYDGQAALTPAGRAKVAALPDGKRWLEGMGPSRLDMAAAAEFTTRNKTHYVIDRGKIVIVDQGEHGLQRNPKTSSESRWSAEPGKASLAQAVEAKEIRAAEAIGMSAEQHGIVVRADTDSAKSITAAEIYGTDKYFDHITGASGTLTDLGHVLKTVYGLETPHAVDPYNPSRLVEGQPDVHENTRAKLNALAGYAHQMWDGGQGRFQEILCHRNDLVDKQVNALLRAGIPRDAIEAVDADRIAKWGADWETKLQQVFDAAGEQGKILVINRQGQRGVDISVSDAVLAKGGMHVWMTEVPEQSYIYDQAKNRTARNGKPGTAQALMSPQDELIRKAMHLRGVREAVVTYQDAVTAHRADPTPATHDKLVEAGDHLGSLVPGLQERAHHHATNDFIWRYAALVNPGAVTGPTTLWAPTDPTESDEPAGRSARLAALLGVPTSTATTLMTALDRDDAADQDDPFDPDDGLGNGEMVGRHRTPGRDETVGTNEPVGRDDALDRNDARDLGDATDRNRARTDPLGGDHTRGHDSTGPLDPANLPPAVVETLRQHLDATAPGKAVQYALFTDEQALAHLTPRRDRLAATMGLDPADFDGAEGMRRAGAALTAAKHDLALALGVPVSDVTAATARDVLGEALSRPGTDDVVAPASLYLATAALLDLVAEIHRRSANNCVRNGVTAMRVLCPQNADRFTMPSGKPPLRGHDWDIVTSSFRDGSQRLFGSLDQAVESLKGRPGGVQVLVYKWKHTEKKGSAHADNHLVLLVNDSKPGDPPNLVVVDLAASRDGRTDDDFGPEDLADRRTLLNKAVAFDKWRREQQKFINRLPEGQRAFWTIDFDAAGDLVPAAPTRAATDVPDEMIREINAAGAAVRVPVPSGTGSRPGSDDSGSEKPSTRDERGSTPKALRDALGFLERVDCDPAVLRDAREFVFACYREYRGRGESAATAANNTRRLMVNIRRRATKDKAGFPERLADLYRGEATAATWKRVWVATRPSTRGARTDHPPSVPGDGGSVGSRPHDEFDGDRHRTTAGPAEPDPIHATRDALSDWAARLSDEELRASLADVRARTSAHVAAVRRGEPPVAEVAIGAARVQTALAAEQWRRIADGGSGSVTAVSEAAGGVFDLIGALSGAGTRSVPEDDLDVLNRFPERVAAAAELDAMWIVDGANWARLADDHLVSGRDGDWDPELMRSLRSLPSRAAEFAAASAASDRAFGAAARRYIPDAYRAARYFLTCTRDTEQATALLRDVDRAVATAVDRLGPDAPAITAGLSLFQLRMDIHQSIAAAGGAAGSAMRSAARQGLAENALPAQLMRRVSEGLDGLARHGDETPRQLRPSYTAHRIAPDELLDDEDDRPPAARSRAIGVHGGSLVEPNGPSLEPLRTGPRDVSFLMDPWGRMMVGDDHESLLRLMAAMGDELAGWGTLATDDDGHPDGQVRPYRVDEIFDPMGTTQLRDALTRGGLHLDDNNFDNESQGRLWRGDPTPVPAVFDMAPVGFQDSIEAMFSGYAEQFWVKPVRDGIRLSPNQLRVPLTLAPLRREPGHIEVVAYKDGDRTIVGYRDPDPGAEPTQVATVFAALHQRMTRWVAESDNVEWHPDTAATVDAFTRHLDRSQPDRFDGTVGSRPSDALPDPAEVKPFGNWLRAARKALGISRGELATRMGVPGSATYIGSFERGITPTRDMMVRILAALGISDELAEAVLREATGHEIDNLPDPREPKFLSPNAWIQAARLRRKMPQRELAAHVGLSVTQWAPRERAENPRTRAHQITREQAQRALDALQATETVTAAFMARFYPSATPDSAAPDSGNPSGSVGSRPSDDESSLPTGDGSRMPFRILADPGMSGDREVEPGYWGHYGAAGVLVRCVDPDGVERFLICKTKDRFSQDNWQFPGGALASRETPAEGAARVMNEKLGADAEYLARLVHRGTHVIGGPRGWKYHVLVADAPRRFDPNVRGTKGSAARWVTRDELAELAERGEVHSALTRHLPHVLAVFAPETEQPPAPPVADSTVSPAARPEGFRPEPAFRRLDQAMFDDYVRLDELRRAARGQPSHTAELTRRKDEFFARYPQAREPAVYGQLLQYGTLRENSNQLAADLGLRPDELRARLAAELTDLVAGKPLAIRVRREALFGLLADGRFKTQFEGALGGGRRDEVARLENRWFGNPEDMDPRLRPVYGLVLVDGERPAGLSDAATPAEPSDIRATLYTEKAATYGRIEVVLKDDVRQRATFCVGDSLVYSGSQAGGKRARTIPSPLLDPQPESFGIVPLSAKAVTVDDQPLRGTDRDYSGNLFRRHQFVESHIHGGVTLADIDHINLPEPPDAELRAALDNAGIPWRVLDSHAIARSGDPEAVARERLRLEQDLAVVETRAYYLRRELDAARRPDTPRKVLEESANIRVQLRNVEAMRDRILEMLAPLAGPSGSIGSRPSDGPDGSAMFDGLALTAAETEIVTQARNGATYHDIATALHIPERDVRATLAGVRRKLRNQRAQLVTAGRPGDLPTASESDRLRDAMVAALIDADQPDPRQLIAEASPEQLKRVVHGPVSDAGRALRPAGGRARNQVFRNLTLLAARRSIHTLAAEHNRAQAVLTTALAAASPDDLRAALDELDPTQRQILLNRFGPAAPPAAFEPEGSVRDSRAFDLVRQVAASIAARTGTSAVDENNELLTAVHRTNIAAAQTYTANECLDAVLEWMDRRDRSQADVPPAPHRPSLPVDHGFDDEQRRTADAALRAGGFRNADELQRWANHLQAEFSQRRATENGDWWDSLRDPDQPGRLSSAQRALIQVYPHQIGNADGLPAVIRDHANRLSIRRDLDEFLARRPAGTGMLEWARNGLTAAERNRLSNLIHIRNHLQELDSQAAGMPGSPPVHLLSYDSTAFRGKGKAVAALGNVDTAHTVNWHVPGTDTTSSSLAYQFKSARNLYTESRKVDPSLELASIIWIGYEAPTGPVKTGFVKAAFRRRARIGGDRLVCDVAAFHATRRRAGTATPDKLVNRLYGHSYGSVTTCYAGRGGRLAGLIGSVILSGSPGAGPLDHAEDFGIGAHNVYVLASWRDPVTMFGADEPGAGSRYHRGLGLGIDPATEAFGGQRLGAEFPDSPDFAGVEAVHQGYLHYDPVTGQPNEALFHSAHITAGRGDTLTRVPPRRAGRVAFRPIDAERDRYADLGGDSAPGTGNTGGSADPGGLIGSRPHDEELLPNERSALAHRLTERRAELLRELSALLAPHGIDPAELLRTGSPTWAAWFTRYQEVRRDLVAGLEIDRGAAVDDRWIRHVLAEWREQGVATPEILSAGREFDRILPVAALVDDIQRLDDWARTVEALEAELTRRTVELSVLLGRVQGMLGTIADFRPAGVLVAILDSALATADRLAAARQRLEQHAHDLHSSGTAVAERERTTFTPSDEEILSAARPYRLSSLDSWHGMALLHARLQYLVAAAEDPGNELSVPDDIAELHRLAARSQAAVARYETTQLLDTGLDVTLDLVKRMLAGLPTAAGGTAWQLSEFSDSAPFEQRLTAVRDDVAKRWRHQVATAHLGRETSRARTRLSRIDTVTAALDEAGHRITLGRKMLIRQMSEHLRKYPLDRRMDRGQLEPDLMTILNAVRVCEAALPGDGWAESTPAQLRRRVDRLRGDAETAQVADQAERYLSLRLLVAAFEDATPWIHWLYELVGHSRSLERLTDRPAAETGSTRDPTAESGRFDADLDEWLDAALVTVGRAGGLAVMPEGSVGSRPSAYDIAGATAGLTERPAPEDPGLVLDFDPADRDRADAAVAALAELLRARGWRNTVHAAAAPELARRAIADARDYLDAYRAELPRHLGSIPEDRRARALQDLDIRLTARLSTAADGSRSLHLSVECPQYRPPYRPYEPHGAAWPAPLHSARHVGPAVRELLSSATRAGIEQWGEVWADFTEPPTGAPATVPAPPATPFEAKARMVRALYEDHHVRFVGWEPDDVPPQALESLIRHARARFAEDGRLHLREIRIADLDEDTGAKLGRAAGQIRSRGSGDPFGHNHYVTLTINRNRVIDLERHRQQTRFDVAKHHLAPMADALGGVFDHEWRHVVDSFTGYRLSRVAEPLLTFVYSHYLRHGLLPPALTFEQWRNQLPRYALNEHEDGGYSWNDSEGFAEGSRAATADPSLPPTHPARVLDWLAHRYLDGTRPDHVLADWLADHPAVTPDFPEAPHRDAVQLFRNYYMARDEGVHARADVWWNRILQGIPTPEGRAYVQRRLDNELMLFATAASPGVRTRAELDRELTAAVRRAFSGEIVAHVTADTLWRVLADGRFPNGMEHTQRPGGPHLSPADLARLEYVLFGHPTYLAPEYRPAYCEIRSGPDYSVPRSDTSSDSADIRVVLGEHVADRTTACVGDVRQAPVFPSRLDDPRPESFAPAQHLVQAQVHGGFTLIDVDHLVFLRRAPDRALRKALAQAGIPWRTAEGIRPARHGDGLPPARRSLPAPEYARTRARFDAVAEQDAVLRTLGPRENTPTTARPNSIGDTGPAGLIGSRPSTEDVVTAVALLPPRPDAADPDLVLDFRPGDEEQLAAAANALADLLRAHDWRAPAHLAVAADLVRRAGREALAFLDRSFRTLRRELGVPDHLDINPQHAARLTVRLSTAPDGARTLHLSVECAQHRPVYEPYADTTPWPAPLHNDREVGAEVRAALSAATRSGVEPWGEVWADFTEPPAESRPPELPPPATPREAKARIVRALYEDLHLRLGGWEDPEIPPEAVAALADRACVLIAEFGRRRLREIRIEPYRANGVTFSEGSVDPAGFNHHTTIVMDKQYLLQVLIIDDLPALRARAEHHEAINFWGRSDDPLGGVLDHEFRHALDAASGYRLSALSEQLLPLIHTDLVDRGLLPRDVTFQSWFDQLPGYGRNVEPVDGVSRRAVENFAEGGRTGSSDPSLPSTHPARALDWLTRRYLDGTVPDSAQEVFRDWLADHQDLAPDTTGTHPSPPSVPENPLAHPVPTVMRPDHPTLSRQIRTVREAAGRALETLGDTGDPARREVLREALDQFEAAARELDRERGLRAAAADEYDRAVAADSLDEEVVTRRDHHTARVARHENRMLSAVAELAVIVGAPALSAHAQVENDPADNDSSAGRPDGGPDTDGPTGSIGSRPGEEDPSPTEFRPGMSAAEIRGAVADALRDTGDTPAGAPLQLTNSAALLVDYALRAAGGDGVRLWWNTTPTAAGHAVRGHVEGLRVPRPRGVLADSWGGEVFGEFEWADPGDGSGPSWSVRLWGDRKRFQRFSAELPAQLASLMPSYAASQALSPIAEAVRVVSSRKGVGRGGTLAVEARDGRLRVRVREGVVPLIGVPDRFARTIGESEPPGRIGSRPHENDAHDGPFDSHRPEGRIGSRPGDEEPVLVSTQRLQGRPGVRMDLLTYEYPIRQEQFQIVRETYDRTSDAVVTWTEALIGRALGAPIKDVRVEPPQYHVLYRNYGPPPSQRDDPRAADALGIFDAITGERSRFADIFIRRAGGRAMWRDHHLRGQDIVDMAEGLHRLGVMLWQRSFPESILSIMLHTIDSALVQLSEIAEHADHPVLMAGLDEETQAKARLVETFKLKHPYIEVTGFDTPYASKQAVEEILGKLDELFDKYRYTPGYRKLRTNIRAVRIEVLGRPRAIADPRYDEATDTIDGSELVFNLRYAIDPNATSAQSNQNATDNWHPASGKPYEDDALHEFAHAIDEATGDELSRNLSAVLRETYTKLTRLGLYDSYEDWLGQLPGHAYASPTMSHRAAMEALAVGFADAEINGTVVGSPQWVIYEYVTNLEPPRIHWSLRLGDPAHPGTTGSIGSRPSEDSPGGPVARRMTGLGGRDDDQAGPPAGPGERFAKLIDDGLADGVTHTEPLPGPPGVRLELVTFDNGYQAVRETYGDIDSAAREWLHSMMGAAMGAPVAETCLRSDDYQVLYRELVPGRPASTVLPQSTARAYDHGLVHEDLSEQQRELAARFGPLDTRHLASAAADLLGLFDAATGTRRSTRHWNIDANDAVWGGRGAVAAEDTGPSPFAARFVRHVDGATVWRDHHLSRADITDLRERVSYVGELIEQWHAELPRAQRDTLHATHARVLAALARAEQHAVHTPEEISHVSGLSADAQTKTRLVENFTLDHPYFEIAGFDHPLLPVDAAREILETLDRLLSRFRYTPGFRGLMTNIRGLRIDFMNHLDINAETIPETIADGRGRTRWMTFNLRRAADRTQARKDDREDREEGFHPASGRPYHDDVVHEFAHAIDHALGGRLSENLETVLHEAWEALQRNNMIAETYPEWLRRLPGAAFTHRAAKKKLDPSEALAVGFIDVEINGAVPGTPQWVIHHYVTTAQPPRIGQAGDTADGPNEPATPWSRRRTDSRSRSNGEEGNPRTEGPKATPWSTVASAEETNVSGRRGVPHPHGYDLAQDWLRAARDGLSRLPEQMDATIGLPAGTWSAVERGERQLTIEEMRILMRREPSIRRLYAPLAQHFFPALASVPGPEVGAGLRYFREQAGLTPGMFAHRLGVLEVTVSHRESASRLPPVTAAWQSHVRALAAGTGHIDETAEIGGCLATLRERVGLPLRHLAEQLGVTPDTLADIEAGRRPPERAEVEAYLRALPPGRPRFPEGYSHTGEYLRFLREDAGVWLQEAARRASMSRAMIINRETGRAKLSPEFVEMYLREYGQGAVTLDEIAELSDRPLVEQPRAGVPPRP</sequence>
<dbReference type="KEGG" id="nwl:NWFMUON74_57320"/>
<feature type="domain" description="HTH cro/C1-type" evidence="6">
    <location>
        <begin position="7393"/>
        <end position="7428"/>
    </location>
</feature>
<feature type="compositionally biased region" description="Basic and acidic residues" evidence="5">
    <location>
        <begin position="6183"/>
        <end position="6209"/>
    </location>
</feature>
<dbReference type="InterPro" id="IPR027417">
    <property type="entry name" value="P-loop_NTPase"/>
</dbReference>
<keyword evidence="1" id="KW-1003">Cell membrane</keyword>
<feature type="region of interest" description="Disordered" evidence="5">
    <location>
        <begin position="5789"/>
        <end position="5809"/>
    </location>
</feature>
<feature type="compositionally biased region" description="Low complexity" evidence="5">
    <location>
        <begin position="385"/>
        <end position="399"/>
    </location>
</feature>
<feature type="compositionally biased region" description="Basic and acidic residues" evidence="5">
    <location>
        <begin position="7048"/>
        <end position="7063"/>
    </location>
</feature>